<dbReference type="GO" id="GO:0005576">
    <property type="term" value="C:extracellular region"/>
    <property type="evidence" value="ECO:0007669"/>
    <property type="project" value="UniProtKB-SubCell"/>
</dbReference>
<keyword evidence="3" id="KW-0964">Secreted</keyword>
<evidence type="ECO:0000256" key="2">
    <source>
        <dbReference type="ARBA" id="ARBA00010718"/>
    </source>
</evidence>
<keyword evidence="6" id="KW-1185">Reference proteome</keyword>
<dbReference type="SMART" id="SM01057">
    <property type="entry name" value="Carb_anhydrase"/>
    <property type="match status" value="2"/>
</dbReference>
<protein>
    <recommendedName>
        <fullName evidence="4">Alpha-carbonic anhydrase domain-containing protein</fullName>
    </recommendedName>
</protein>
<comment type="subcellular location">
    <subcellularLocation>
        <location evidence="1">Secreted</location>
    </subcellularLocation>
</comment>
<dbReference type="InterPro" id="IPR036398">
    <property type="entry name" value="CA_dom_sf"/>
</dbReference>
<dbReference type="InterPro" id="IPR001148">
    <property type="entry name" value="CA_dom"/>
</dbReference>
<evidence type="ECO:0000313" key="6">
    <source>
        <dbReference type="Proteomes" id="UP000596742"/>
    </source>
</evidence>
<dbReference type="Gene3D" id="3.10.200.10">
    <property type="entry name" value="Alpha carbonic anhydrase"/>
    <property type="match status" value="3"/>
</dbReference>
<proteinExistence type="inferred from homology"/>
<organism evidence="5 6">
    <name type="scientific">Mytilus galloprovincialis</name>
    <name type="common">Mediterranean mussel</name>
    <dbReference type="NCBI Taxonomy" id="29158"/>
    <lineage>
        <taxon>Eukaryota</taxon>
        <taxon>Metazoa</taxon>
        <taxon>Spiralia</taxon>
        <taxon>Lophotrochozoa</taxon>
        <taxon>Mollusca</taxon>
        <taxon>Bivalvia</taxon>
        <taxon>Autobranchia</taxon>
        <taxon>Pteriomorphia</taxon>
        <taxon>Mytilida</taxon>
        <taxon>Mytiloidea</taxon>
        <taxon>Mytilidae</taxon>
        <taxon>Mytilinae</taxon>
        <taxon>Mytilus</taxon>
    </lineage>
</organism>
<dbReference type="OrthoDB" id="429145at2759"/>
<feature type="domain" description="Alpha-carbonic anhydrase" evidence="4">
    <location>
        <begin position="1"/>
        <end position="352"/>
    </location>
</feature>
<name>A0A8B6EB61_MYTGA</name>
<dbReference type="InterPro" id="IPR023561">
    <property type="entry name" value="Carbonic_anhydrase_a-class"/>
</dbReference>
<dbReference type="Pfam" id="PF00194">
    <property type="entry name" value="Carb_anhydrase"/>
    <property type="match status" value="4"/>
</dbReference>
<sequence>IIKIFFFNLCYTRCCFRCIKASELVKMSVQFVGMTRYVLFIYVYDVSLVEVWSWHTRISLELNFNFLVGQLKDASGRSGPSAASLLRLDDCHEILTTVKSSIQLLYFHKKLDVKYLNMIKFTFLLALFKMFNTKQSAISGAHVDVPSSTLNTSCCYAYIDTDVESNISKHLRTFEKVKTFGQFEIAKMNEKQIYKTWNFIHHTSTNGTTGDEDVVTGKSYRSKFQINKPINVTLSKKCWYNRCGRTPTKEFIKNRCEKEEPDTRPFRVFEGITPLDVLPYDTNLFYTYSGSLTSPPCYETVQWIVYKCPIKVSAKALKMLQLVEDSHLKPLPQLGTRRPQQNMNQCDLRNLRKEEEQEVRLSKVYNQMIIEIWKVFRKATVATLFVSFVDGAGYLQIRPPSANQCCYEDINKAHFSYERDFCEGPKDWCKVHPCWSTCGSQRRQSPININTKETRYKSYSRLKFDNLNTRVLAYIKNNGHAPDFDVDEKPDDKITLCNVPGRPKDKEYNFAQLHVHLGREENKGSEHAIDNTFKPMEAHMVFYDSDYDGVGEAKPKRNGLVVLSVMIEVCGKPHENNECRVAGTCKVRFAKKLSKLMEKYYEKVRQYPKDSFNPDFFNILGFQRSNSCTNNNCGRTPSPDFIEERCKKEEQNERLVRVTEGITPLDVLPYDRDRFYTYAGSLTTPPCYETVQWVVYKCPIKVSSKAFRMLQLVQDSHFLPLTRFGVRRPLQKNKKVVVYKGRSPACDGAHYIFKELTAVFLGVISGAPEGLIRQPTRDGVPTLYQENHDRKCQHGNIFNGIDAFDRKFLYSNKFHFHVSKDQDFASVYERNLCEGGPDFWCRVHPCWTTCGSQRRQSPININTTETFYKRYSRLEFNNIDTRVLANITNNGHCPDFNVDEEFDDEIILCNVPERPKEKEYNFAQLHIHIGRDENKRSEHYVLQSRNLKITRKYLNPVNKEDHMVFYDSDYDSVGEAKPQKNGLVVLSVMIDLLVIKTHCKLIHSTFDSRVYEKAYFIQQRCEKEQQNDRTFRVTEGITPLDVLPYDRDRFYTYAGSLTTPPCYETVQWVVYKCQIKVSSKVPRAFYSQLYDAFRMLQLVQDSHQYPLTHLGVRRPIQAMQSAESFDAIHIGRCGFLEQVYNFSKLTFQSLGAHIFANPNNSVPPLCKSTLYYMRLLEAEMEQEVAQRSKKIRKISIFEQWNAHKVKHNIKELGRMHDVYTIKTDFVQFIQETIQSLFQKLHWINPIIYICTGISQEMFMAEPWCSYYIVLSLHLGQGMFRPPISIISNEKAPTNQYQNALTASLNNIQMKGNTVFCYAT</sequence>
<dbReference type="CDD" id="cd00326">
    <property type="entry name" value="alpha_CA"/>
    <property type="match status" value="2"/>
</dbReference>
<dbReference type="GO" id="GO:0008270">
    <property type="term" value="F:zinc ion binding"/>
    <property type="evidence" value="ECO:0007669"/>
    <property type="project" value="InterPro"/>
</dbReference>
<evidence type="ECO:0000256" key="3">
    <source>
        <dbReference type="ARBA" id="ARBA00022525"/>
    </source>
</evidence>
<evidence type="ECO:0000256" key="1">
    <source>
        <dbReference type="ARBA" id="ARBA00004613"/>
    </source>
</evidence>
<evidence type="ECO:0000313" key="5">
    <source>
        <dbReference type="EMBL" id="VDI31577.1"/>
    </source>
</evidence>
<dbReference type="GO" id="GO:0004089">
    <property type="term" value="F:carbonate dehydratase activity"/>
    <property type="evidence" value="ECO:0007669"/>
    <property type="project" value="UniProtKB-EC"/>
</dbReference>
<comment type="caution">
    <text evidence="5">The sequence shown here is derived from an EMBL/GenBank/DDBJ whole genome shotgun (WGS) entry which is preliminary data.</text>
</comment>
<dbReference type="SUPFAM" id="SSF51069">
    <property type="entry name" value="Carbonic anhydrase"/>
    <property type="match status" value="3"/>
</dbReference>
<evidence type="ECO:0000259" key="4">
    <source>
        <dbReference type="PROSITE" id="PS51144"/>
    </source>
</evidence>
<reference evidence="5" key="1">
    <citation type="submission" date="2018-11" db="EMBL/GenBank/DDBJ databases">
        <authorList>
            <person name="Alioto T."/>
            <person name="Alioto T."/>
        </authorList>
    </citation>
    <scope>NUCLEOTIDE SEQUENCE</scope>
</reference>
<dbReference type="PROSITE" id="PS51144">
    <property type="entry name" value="ALPHA_CA_2"/>
    <property type="match status" value="3"/>
</dbReference>
<dbReference type="Proteomes" id="UP000596742">
    <property type="component" value="Unassembled WGS sequence"/>
</dbReference>
<feature type="non-terminal residue" evidence="5">
    <location>
        <position position="1"/>
    </location>
</feature>
<dbReference type="EMBL" id="UYJE01004806">
    <property type="protein sequence ID" value="VDI31577.1"/>
    <property type="molecule type" value="Genomic_DNA"/>
</dbReference>
<dbReference type="PANTHER" id="PTHR18952:SF208">
    <property type="entry name" value="CARBONIC ANHYDRASE XA-RELATED"/>
    <property type="match status" value="1"/>
</dbReference>
<accession>A0A8B6EB61</accession>
<comment type="similarity">
    <text evidence="2">Belongs to the alpha-carbonic anhydrase family.</text>
</comment>
<feature type="domain" description="Alpha-carbonic anhydrase" evidence="4">
    <location>
        <begin position="413"/>
        <end position="742"/>
    </location>
</feature>
<feature type="domain" description="Alpha-carbonic anhydrase" evidence="4">
    <location>
        <begin position="824"/>
        <end position="1128"/>
    </location>
</feature>
<dbReference type="PANTHER" id="PTHR18952">
    <property type="entry name" value="CARBONIC ANHYDRASE"/>
    <property type="match status" value="1"/>
</dbReference>
<gene>
    <name evidence="5" type="ORF">MGAL_10B047820</name>
</gene>